<organism evidence="11 12">
    <name type="scientific">Plutella xylostella</name>
    <name type="common">Diamondback moth</name>
    <name type="synonym">Plutella maculipennis</name>
    <dbReference type="NCBI Taxonomy" id="51655"/>
    <lineage>
        <taxon>Eukaryota</taxon>
        <taxon>Metazoa</taxon>
        <taxon>Ecdysozoa</taxon>
        <taxon>Arthropoda</taxon>
        <taxon>Hexapoda</taxon>
        <taxon>Insecta</taxon>
        <taxon>Pterygota</taxon>
        <taxon>Neoptera</taxon>
        <taxon>Endopterygota</taxon>
        <taxon>Lepidoptera</taxon>
        <taxon>Glossata</taxon>
        <taxon>Ditrysia</taxon>
        <taxon>Yponomeutoidea</taxon>
        <taxon>Plutellidae</taxon>
        <taxon>Plutella</taxon>
    </lineage>
</organism>
<feature type="domain" description="C2H2-type" evidence="10">
    <location>
        <begin position="25"/>
        <end position="52"/>
    </location>
</feature>
<dbReference type="PANTHER" id="PTHR16515:SF49">
    <property type="entry name" value="GASTRULA ZINC FINGER PROTEIN XLCGF49.1-LIKE-RELATED"/>
    <property type="match status" value="1"/>
</dbReference>
<evidence type="ECO:0000256" key="6">
    <source>
        <dbReference type="ARBA" id="ARBA00023125"/>
    </source>
</evidence>
<dbReference type="PANTHER" id="PTHR16515">
    <property type="entry name" value="PR DOMAIN ZINC FINGER PROTEIN"/>
    <property type="match status" value="1"/>
</dbReference>
<dbReference type="SUPFAM" id="SSF57667">
    <property type="entry name" value="beta-beta-alpha zinc fingers"/>
    <property type="match status" value="2"/>
</dbReference>
<evidence type="ECO:0000313" key="11">
    <source>
        <dbReference type="EMBL" id="KAG7312861.1"/>
    </source>
</evidence>
<keyword evidence="12" id="KW-1185">Reference proteome</keyword>
<name>A0ABQ7R6D1_PLUXY</name>
<keyword evidence="3" id="KW-0677">Repeat</keyword>
<dbReference type="InterPro" id="IPR013087">
    <property type="entry name" value="Znf_C2H2_type"/>
</dbReference>
<keyword evidence="6" id="KW-0238">DNA-binding</keyword>
<gene>
    <name evidence="11" type="ORF">JYU34_001242</name>
</gene>
<keyword evidence="5" id="KW-0862">Zinc</keyword>
<evidence type="ECO:0000259" key="10">
    <source>
        <dbReference type="PROSITE" id="PS50157"/>
    </source>
</evidence>
<dbReference type="InterPro" id="IPR036236">
    <property type="entry name" value="Znf_C2H2_sf"/>
</dbReference>
<dbReference type="Pfam" id="PF00096">
    <property type="entry name" value="zf-C2H2"/>
    <property type="match status" value="2"/>
</dbReference>
<evidence type="ECO:0000256" key="5">
    <source>
        <dbReference type="ARBA" id="ARBA00022833"/>
    </source>
</evidence>
<evidence type="ECO:0000256" key="9">
    <source>
        <dbReference type="SAM" id="MobiDB-lite"/>
    </source>
</evidence>
<feature type="region of interest" description="Disordered" evidence="9">
    <location>
        <begin position="1"/>
        <end position="23"/>
    </location>
</feature>
<comment type="subcellular location">
    <subcellularLocation>
        <location evidence="1">Nucleus</location>
    </subcellularLocation>
</comment>
<feature type="domain" description="C2H2-type" evidence="10">
    <location>
        <begin position="1"/>
        <end position="24"/>
    </location>
</feature>
<dbReference type="EMBL" id="JAHIBW010000002">
    <property type="protein sequence ID" value="KAG7312861.1"/>
    <property type="molecule type" value="Genomic_DNA"/>
</dbReference>
<keyword evidence="2" id="KW-0479">Metal-binding</keyword>
<evidence type="ECO:0000256" key="3">
    <source>
        <dbReference type="ARBA" id="ARBA00022737"/>
    </source>
</evidence>
<keyword evidence="4 8" id="KW-0863">Zinc-finger</keyword>
<sequence length="96" mass="10636">MCHMKFAASGTLKNHRRTHTGEKPHKCTHCDKAFVQKNDLAAHMRCHTGERPYVCAACGQAFRQGSALKTHLKMHSTQPGRKDLLMLQLGHTGGSV</sequence>
<evidence type="ECO:0000256" key="4">
    <source>
        <dbReference type="ARBA" id="ARBA00022771"/>
    </source>
</evidence>
<evidence type="ECO:0000256" key="8">
    <source>
        <dbReference type="PROSITE-ProRule" id="PRU00042"/>
    </source>
</evidence>
<proteinExistence type="predicted"/>
<reference evidence="11 12" key="1">
    <citation type="submission" date="2021-06" db="EMBL/GenBank/DDBJ databases">
        <title>A haploid diamondback moth (Plutella xylostella L.) genome assembly resolves 31 chromosomes and identifies a diamide resistance mutation.</title>
        <authorList>
            <person name="Ward C.M."/>
            <person name="Perry K.D."/>
            <person name="Baker G."/>
            <person name="Powis K."/>
            <person name="Heckel D.G."/>
            <person name="Baxter S.W."/>
        </authorList>
    </citation>
    <scope>NUCLEOTIDE SEQUENCE [LARGE SCALE GENOMIC DNA]</scope>
    <source>
        <strain evidence="11 12">LV</strain>
        <tissue evidence="11">Single pupa</tissue>
    </source>
</reference>
<dbReference type="Proteomes" id="UP000823941">
    <property type="component" value="Chromosome 2"/>
</dbReference>
<feature type="domain" description="C2H2-type" evidence="10">
    <location>
        <begin position="53"/>
        <end position="80"/>
    </location>
</feature>
<accession>A0ABQ7R6D1</accession>
<keyword evidence="7" id="KW-0539">Nucleus</keyword>
<dbReference type="PROSITE" id="PS50157">
    <property type="entry name" value="ZINC_FINGER_C2H2_2"/>
    <property type="match status" value="3"/>
</dbReference>
<evidence type="ECO:0000256" key="2">
    <source>
        <dbReference type="ARBA" id="ARBA00022723"/>
    </source>
</evidence>
<evidence type="ECO:0000313" key="12">
    <source>
        <dbReference type="Proteomes" id="UP000823941"/>
    </source>
</evidence>
<evidence type="ECO:0000256" key="7">
    <source>
        <dbReference type="ARBA" id="ARBA00023242"/>
    </source>
</evidence>
<dbReference type="PROSITE" id="PS00028">
    <property type="entry name" value="ZINC_FINGER_C2H2_1"/>
    <property type="match status" value="2"/>
</dbReference>
<dbReference type="SMART" id="SM00355">
    <property type="entry name" value="ZnF_C2H2"/>
    <property type="match status" value="3"/>
</dbReference>
<comment type="caution">
    <text evidence="11">The sequence shown here is derived from an EMBL/GenBank/DDBJ whole genome shotgun (WGS) entry which is preliminary data.</text>
</comment>
<evidence type="ECO:0000256" key="1">
    <source>
        <dbReference type="ARBA" id="ARBA00004123"/>
    </source>
</evidence>
<protein>
    <recommendedName>
        <fullName evidence="10">C2H2-type domain-containing protein</fullName>
    </recommendedName>
</protein>
<dbReference type="InterPro" id="IPR050331">
    <property type="entry name" value="Zinc_finger"/>
</dbReference>
<dbReference type="Gene3D" id="3.30.160.60">
    <property type="entry name" value="Classic Zinc Finger"/>
    <property type="match status" value="3"/>
</dbReference>